<dbReference type="EMBL" id="SDIF01000071">
    <property type="protein sequence ID" value="RXS64400.1"/>
    <property type="molecule type" value="Genomic_DNA"/>
</dbReference>
<dbReference type="Proteomes" id="UP000289482">
    <property type="component" value="Unassembled WGS sequence"/>
</dbReference>
<dbReference type="RefSeq" id="WP_129249522.1">
    <property type="nucleotide sequence ID" value="NZ_JABZEL010000019.1"/>
</dbReference>
<keyword evidence="2" id="KW-1185">Reference proteome</keyword>
<organism evidence="1 2">
    <name type="scientific">Streptomyces sioyaensis</name>
    <dbReference type="NCBI Taxonomy" id="67364"/>
    <lineage>
        <taxon>Bacteria</taxon>
        <taxon>Bacillati</taxon>
        <taxon>Actinomycetota</taxon>
        <taxon>Actinomycetes</taxon>
        <taxon>Kitasatosporales</taxon>
        <taxon>Streptomycetaceae</taxon>
        <taxon>Streptomyces</taxon>
    </lineage>
</organism>
<accession>A0A4V1NPD1</accession>
<name>A0A4V1NPD1_9ACTN</name>
<dbReference type="GeneID" id="95780657"/>
<dbReference type="AlphaFoldDB" id="A0A4V1NPD1"/>
<comment type="caution">
    <text evidence="1">The sequence shown here is derived from an EMBL/GenBank/DDBJ whole genome shotgun (WGS) entry which is preliminary data.</text>
</comment>
<gene>
    <name evidence="1" type="ORF">EST54_22360</name>
</gene>
<evidence type="ECO:0000313" key="2">
    <source>
        <dbReference type="Proteomes" id="UP000289482"/>
    </source>
</evidence>
<evidence type="ECO:0000313" key="1">
    <source>
        <dbReference type="EMBL" id="RXS64400.1"/>
    </source>
</evidence>
<reference evidence="1 2" key="1">
    <citation type="submission" date="2019-01" db="EMBL/GenBank/DDBJ databases">
        <title>Draft genome sequences of the type strain Streptomyces sioyaensis DSM 40032 and its novel strain, TM32, a thermotolerant antibiotics-producing actinobacterium.</title>
        <authorList>
            <person name="Nakaew N."/>
            <person name="Lumyong S."/>
            <person name="Sloan W.T."/>
            <person name="Sungthong R."/>
        </authorList>
    </citation>
    <scope>NUCLEOTIDE SEQUENCE [LARGE SCALE GENOMIC DNA]</scope>
    <source>
        <strain evidence="1 2">DSM 40032</strain>
    </source>
</reference>
<sequence length="125" mass="13006">MSAHAVQAACYGIGAIYPVVILDEVHRWARPTHPGLPERQPGTGHGMLVLRWTGPQGEHAAAPGLLAAAAARAPALPASGGELLAYQQSLPHGLYLTTLPAELVLGPWEQRPGAACAPGFLHRSA</sequence>
<protein>
    <submittedName>
        <fullName evidence="1">Uncharacterized protein</fullName>
    </submittedName>
</protein>
<proteinExistence type="predicted"/>